<protein>
    <submittedName>
        <fullName evidence="1">Thermonuclease family protein</fullName>
    </submittedName>
</protein>
<gene>
    <name evidence="1" type="ORF">E4O86_21370</name>
</gene>
<sequence>MARTALQRFIRGRAIECELPRHAEAKRAHETRCTVGGDDIALWLVEQGWAKPAGDRYAEAGEKARAERLGLWQEGAAPGAQMAGGSPAPPQ</sequence>
<evidence type="ECO:0000313" key="2">
    <source>
        <dbReference type="Proteomes" id="UP000773614"/>
    </source>
</evidence>
<name>A0A964T846_9HYPH</name>
<reference evidence="1" key="1">
    <citation type="submission" date="2019-03" db="EMBL/GenBank/DDBJ databases">
        <title>Afifella sp. nov., isolated from activated sludge.</title>
        <authorList>
            <person name="Li Q."/>
            <person name="Liu Y."/>
        </authorList>
    </citation>
    <scope>NUCLEOTIDE SEQUENCE</scope>
    <source>
        <strain evidence="1">L72</strain>
    </source>
</reference>
<dbReference type="Gene3D" id="2.40.50.90">
    <property type="match status" value="1"/>
</dbReference>
<dbReference type="Proteomes" id="UP000773614">
    <property type="component" value="Unassembled WGS sequence"/>
</dbReference>
<proteinExistence type="predicted"/>
<organism evidence="1 2">
    <name type="scientific">Propylenella binzhouense</name>
    <dbReference type="NCBI Taxonomy" id="2555902"/>
    <lineage>
        <taxon>Bacteria</taxon>
        <taxon>Pseudomonadati</taxon>
        <taxon>Pseudomonadota</taxon>
        <taxon>Alphaproteobacteria</taxon>
        <taxon>Hyphomicrobiales</taxon>
        <taxon>Propylenellaceae</taxon>
        <taxon>Propylenella</taxon>
    </lineage>
</organism>
<keyword evidence="2" id="KW-1185">Reference proteome</keyword>
<evidence type="ECO:0000313" key="1">
    <source>
        <dbReference type="EMBL" id="MYZ50263.1"/>
    </source>
</evidence>
<dbReference type="OrthoDB" id="9810674at2"/>
<comment type="caution">
    <text evidence="1">The sequence shown here is derived from an EMBL/GenBank/DDBJ whole genome shotgun (WGS) entry which is preliminary data.</text>
</comment>
<dbReference type="InterPro" id="IPR035437">
    <property type="entry name" value="SNase_OB-fold_sf"/>
</dbReference>
<dbReference type="AlphaFoldDB" id="A0A964T846"/>
<accession>A0A964T846</accession>
<dbReference type="SUPFAM" id="SSF50199">
    <property type="entry name" value="Staphylococcal nuclease"/>
    <property type="match status" value="1"/>
</dbReference>
<dbReference type="EMBL" id="SPKJ01000141">
    <property type="protein sequence ID" value="MYZ50263.1"/>
    <property type="molecule type" value="Genomic_DNA"/>
</dbReference>